<name>A0A0C4Y302_9BURK</name>
<dbReference type="InterPro" id="IPR035906">
    <property type="entry name" value="MetI-like_sf"/>
</dbReference>
<keyword evidence="11" id="KW-1185">Reference proteome</keyword>
<dbReference type="SUPFAM" id="SSF161098">
    <property type="entry name" value="MetI-like"/>
    <property type="match status" value="1"/>
</dbReference>
<dbReference type="Gene3D" id="3.40.190.120">
    <property type="entry name" value="Osmoprotection protein (prox), domain 2"/>
    <property type="match status" value="1"/>
</dbReference>
<evidence type="ECO:0000256" key="8">
    <source>
        <dbReference type="RuleBase" id="RU363032"/>
    </source>
</evidence>
<proteinExistence type="inferred from homology"/>
<dbReference type="Proteomes" id="UP000031843">
    <property type="component" value="Chromosome main"/>
</dbReference>
<dbReference type="GO" id="GO:0022857">
    <property type="term" value="F:transmembrane transporter activity"/>
    <property type="evidence" value="ECO:0007669"/>
    <property type="project" value="InterPro"/>
</dbReference>
<dbReference type="STRING" id="68895.RR42_m2175"/>
<dbReference type="SUPFAM" id="SSF53850">
    <property type="entry name" value="Periplasmic binding protein-like II"/>
    <property type="match status" value="1"/>
</dbReference>
<feature type="transmembrane region" description="Helical" evidence="8">
    <location>
        <begin position="394"/>
        <end position="412"/>
    </location>
</feature>
<dbReference type="PANTHER" id="PTHR30177:SF4">
    <property type="entry name" value="OSMOPROTECTANT IMPORT PERMEASE PROTEIN OSMW"/>
    <property type="match status" value="1"/>
</dbReference>
<dbReference type="KEGG" id="cbw:RR42_m2175"/>
<dbReference type="GO" id="GO:0031460">
    <property type="term" value="P:glycine betaine transport"/>
    <property type="evidence" value="ECO:0007669"/>
    <property type="project" value="UniProtKB-ARBA"/>
</dbReference>
<feature type="transmembrane region" description="Helical" evidence="8">
    <location>
        <begin position="494"/>
        <end position="515"/>
    </location>
</feature>
<protein>
    <submittedName>
        <fullName evidence="10">L-proline glycine betaine binding ABC transporter protein ProX</fullName>
    </submittedName>
</protein>
<dbReference type="AlphaFoldDB" id="A0A0C4Y302"/>
<dbReference type="InterPro" id="IPR051204">
    <property type="entry name" value="ABC_transp_perm/SBD"/>
</dbReference>
<dbReference type="GO" id="GO:0043190">
    <property type="term" value="C:ATP-binding cassette (ABC) transporter complex"/>
    <property type="evidence" value="ECO:0007669"/>
    <property type="project" value="InterPro"/>
</dbReference>
<evidence type="ECO:0000313" key="10">
    <source>
        <dbReference type="EMBL" id="AJG19567.1"/>
    </source>
</evidence>
<evidence type="ECO:0000256" key="7">
    <source>
        <dbReference type="ARBA" id="ARBA00035652"/>
    </source>
</evidence>
<evidence type="ECO:0000256" key="6">
    <source>
        <dbReference type="ARBA" id="ARBA00035642"/>
    </source>
</evidence>
<dbReference type="PANTHER" id="PTHR30177">
    <property type="entry name" value="GLYCINE BETAINE/L-PROLINE TRANSPORT SYSTEM PERMEASE PROTEIN PROW"/>
    <property type="match status" value="1"/>
</dbReference>
<organism evidence="10 11">
    <name type="scientific">Cupriavidus basilensis</name>
    <dbReference type="NCBI Taxonomy" id="68895"/>
    <lineage>
        <taxon>Bacteria</taxon>
        <taxon>Pseudomonadati</taxon>
        <taxon>Pseudomonadota</taxon>
        <taxon>Betaproteobacteria</taxon>
        <taxon>Burkholderiales</taxon>
        <taxon>Burkholderiaceae</taxon>
        <taxon>Cupriavidus</taxon>
    </lineage>
</organism>
<dbReference type="Pfam" id="PF00528">
    <property type="entry name" value="BPD_transp_1"/>
    <property type="match status" value="1"/>
</dbReference>
<comment type="similarity">
    <text evidence="7">In the N-terminal section; belongs to the binding-protein-dependent transport system permease family.</text>
</comment>
<dbReference type="Gene3D" id="3.40.190.10">
    <property type="entry name" value="Periplasmic binding protein-like II"/>
    <property type="match status" value="1"/>
</dbReference>
<comment type="similarity">
    <text evidence="8">Belongs to the binding-protein-dependent transport system permease family.</text>
</comment>
<evidence type="ECO:0000256" key="3">
    <source>
        <dbReference type="ARBA" id="ARBA00022692"/>
    </source>
</evidence>
<feature type="transmembrane region" description="Helical" evidence="8">
    <location>
        <begin position="452"/>
        <end position="474"/>
    </location>
</feature>
<dbReference type="Gene3D" id="1.10.3720.10">
    <property type="entry name" value="MetI-like"/>
    <property type="match status" value="1"/>
</dbReference>
<dbReference type="EMBL" id="CP010536">
    <property type="protein sequence ID" value="AJG19567.1"/>
    <property type="molecule type" value="Genomic_DNA"/>
</dbReference>
<dbReference type="InterPro" id="IPR007210">
    <property type="entry name" value="ABC_Gly_betaine_transp_sub-bd"/>
</dbReference>
<keyword evidence="2 8" id="KW-0813">Transport</keyword>
<feature type="domain" description="ABC transmembrane type-1" evidence="9">
    <location>
        <begin position="333"/>
        <end position="513"/>
    </location>
</feature>
<keyword evidence="5 8" id="KW-0472">Membrane</keyword>
<evidence type="ECO:0000259" key="9">
    <source>
        <dbReference type="PROSITE" id="PS50928"/>
    </source>
</evidence>
<gene>
    <name evidence="10" type="ORF">RR42_m2175</name>
</gene>
<dbReference type="InterPro" id="IPR000515">
    <property type="entry name" value="MetI-like"/>
</dbReference>
<keyword evidence="3 8" id="KW-0812">Transmembrane</keyword>
<evidence type="ECO:0000256" key="2">
    <source>
        <dbReference type="ARBA" id="ARBA00022448"/>
    </source>
</evidence>
<evidence type="ECO:0000256" key="4">
    <source>
        <dbReference type="ARBA" id="ARBA00022989"/>
    </source>
</evidence>
<sequence>MPRTMPTRALHLTLQPGNPRRAEPWLALLLCWAVACLSLLATAGTARADTLRVGSKRFTESYILGEVLTQTAAAQASAQHTPGLGNTAIVFEALKAGSIDLYPDYTGTVSSEILKLPPGASLAQINQALAPLGLAAGIPLGFENTYALAMEEHKARQLGLAALGDLAAQPQLRLGLSHEFLGRADGWPGLARRYGLPQRPLGLDHGVAYEALANGQVDAIDIYSTDAKIRKYGLRVLTDDRHYFPRYDAVVLYRLDLPQRFPAAWQALTGLAGKVSAADMIAMNAAAELDGQSFAAVARAFLAHGNASVADATASARAGLAGTLFGRDTLRLTCRHLALVLGAVGAASLLGVPLGIVAARRRRLGQVLMATVSVLQTVPSLALLAMLIPLLGRIGVWPAMVALFLYALLPIVRNTLTGLQQVPAGMREAARALGFTPGQVLRYVELPLSMPVLLAGIKTAAIISVGTATIAAFVGAGGYGERIATGLALNDHVLLMAGAIPAAVLALLVQAGFGLGEWYLGRHARSGTVT</sequence>
<comment type="similarity">
    <text evidence="6">In the C-terminal section; belongs to the OsmX family.</text>
</comment>
<feature type="transmembrane region" description="Helical" evidence="8">
    <location>
        <begin position="337"/>
        <end position="359"/>
    </location>
</feature>
<keyword evidence="4 8" id="KW-1133">Transmembrane helix</keyword>
<reference evidence="10 11" key="1">
    <citation type="journal article" date="2015" name="Genome Announc.">
        <title>Complete Genome Sequence of Cupriavidus basilensis 4G11, Isolated from the Oak Ridge Field Research Center Site.</title>
        <authorList>
            <person name="Ray J."/>
            <person name="Waters R.J."/>
            <person name="Skerker J.M."/>
            <person name="Kuehl J.V."/>
            <person name="Price M.N."/>
            <person name="Huang J."/>
            <person name="Chakraborty R."/>
            <person name="Arkin A.P."/>
            <person name="Deutschbauer A."/>
        </authorList>
    </citation>
    <scope>NUCLEOTIDE SEQUENCE [LARGE SCALE GENOMIC DNA]</scope>
    <source>
        <strain evidence="10">4G11</strain>
    </source>
</reference>
<dbReference type="CDD" id="cd06261">
    <property type="entry name" value="TM_PBP2"/>
    <property type="match status" value="1"/>
</dbReference>
<dbReference type="Pfam" id="PF04069">
    <property type="entry name" value="OpuAC"/>
    <property type="match status" value="1"/>
</dbReference>
<evidence type="ECO:0000256" key="1">
    <source>
        <dbReference type="ARBA" id="ARBA00004651"/>
    </source>
</evidence>
<accession>A0A0C4Y302</accession>
<feature type="transmembrane region" description="Helical" evidence="8">
    <location>
        <begin position="366"/>
        <end position="388"/>
    </location>
</feature>
<dbReference type="FunFam" id="1.10.3720.10:FF:000001">
    <property type="entry name" value="Glycine betaine ABC transporter, permease"/>
    <property type="match status" value="1"/>
</dbReference>
<dbReference type="PROSITE" id="PS50928">
    <property type="entry name" value="ABC_TM1"/>
    <property type="match status" value="1"/>
</dbReference>
<comment type="subcellular location">
    <subcellularLocation>
        <location evidence="1 8">Cell membrane</location>
        <topology evidence="1 8">Multi-pass membrane protein</topology>
    </subcellularLocation>
</comment>
<evidence type="ECO:0000256" key="5">
    <source>
        <dbReference type="ARBA" id="ARBA00023136"/>
    </source>
</evidence>
<evidence type="ECO:0000313" key="11">
    <source>
        <dbReference type="Proteomes" id="UP000031843"/>
    </source>
</evidence>